<keyword evidence="3" id="KW-1185">Reference proteome</keyword>
<dbReference type="Proteomes" id="UP000189004">
    <property type="component" value="Unassembled WGS sequence"/>
</dbReference>
<evidence type="ECO:0000313" key="3">
    <source>
        <dbReference type="Proteomes" id="UP000189004"/>
    </source>
</evidence>
<accession>A0A1V3BU98</accession>
<comment type="caution">
    <text evidence="2">The sequence shown here is derived from an EMBL/GenBank/DDBJ whole genome shotgun (WGS) entry which is preliminary data.</text>
</comment>
<gene>
    <name evidence="2" type="ORF">NOSIN_26180</name>
</gene>
<name>A0A1V3BU98_9ACTN</name>
<evidence type="ECO:0000256" key="1">
    <source>
        <dbReference type="SAM" id="MobiDB-lite"/>
    </source>
</evidence>
<sequence>MDKTREDLLLHLLDGAGVEADAQASRAGAQRGHGQADGGDHPLLVVLGAGDQTAPDGVARPAVSGAVQECAA</sequence>
<feature type="region of interest" description="Disordered" evidence="1">
    <location>
        <begin position="20"/>
        <end position="44"/>
    </location>
</feature>
<protein>
    <submittedName>
        <fullName evidence="2">Uncharacterized protein</fullName>
    </submittedName>
</protein>
<dbReference type="EMBL" id="MCOK01000002">
    <property type="protein sequence ID" value="OOC50890.1"/>
    <property type="molecule type" value="Genomic_DNA"/>
</dbReference>
<reference evidence="3" key="1">
    <citation type="submission" date="2016-08" db="EMBL/GenBank/DDBJ databases">
        <authorList>
            <person name="Tokovenko B."/>
            <person name="Kalinowski J."/>
        </authorList>
    </citation>
    <scope>NUCLEOTIDE SEQUENCE [LARGE SCALE GENOMIC DNA]</scope>
    <source>
        <strain evidence="3">UTMC102</strain>
    </source>
</reference>
<evidence type="ECO:0000313" key="2">
    <source>
        <dbReference type="EMBL" id="OOC50890.1"/>
    </source>
</evidence>
<organism evidence="2 3">
    <name type="scientific">Nocardiopsis sinuspersici</name>
    <dbReference type="NCBI Taxonomy" id="501010"/>
    <lineage>
        <taxon>Bacteria</taxon>
        <taxon>Bacillati</taxon>
        <taxon>Actinomycetota</taxon>
        <taxon>Actinomycetes</taxon>
        <taxon>Streptosporangiales</taxon>
        <taxon>Nocardiopsidaceae</taxon>
        <taxon>Nocardiopsis</taxon>
    </lineage>
</organism>
<proteinExistence type="predicted"/>
<dbReference type="AlphaFoldDB" id="A0A1V3BU98"/>